<keyword evidence="3 9" id="KW-0808">Transferase</keyword>
<dbReference type="Gene3D" id="3.30.450.40">
    <property type="match status" value="1"/>
</dbReference>
<reference evidence="9" key="1">
    <citation type="journal article" date="2020" name="mSystems">
        <title>Genome- and Community-Level Interaction Insights into Carbon Utilization and Element Cycling Functions of Hydrothermarchaeota in Hydrothermal Sediment.</title>
        <authorList>
            <person name="Zhou Z."/>
            <person name="Liu Y."/>
            <person name="Xu W."/>
            <person name="Pan J."/>
            <person name="Luo Z.H."/>
            <person name="Li M."/>
        </authorList>
    </citation>
    <scope>NUCLEOTIDE SEQUENCE</scope>
    <source>
        <strain evidence="9">SpSt-997</strain>
    </source>
</reference>
<keyword evidence="7" id="KW-0472">Membrane</keyword>
<feature type="transmembrane region" description="Helical" evidence="7">
    <location>
        <begin position="196"/>
        <end position="217"/>
    </location>
</feature>
<dbReference type="InterPro" id="IPR005467">
    <property type="entry name" value="His_kinase_dom"/>
</dbReference>
<evidence type="ECO:0000256" key="4">
    <source>
        <dbReference type="ARBA" id="ARBA00022741"/>
    </source>
</evidence>
<evidence type="ECO:0000256" key="3">
    <source>
        <dbReference type="ARBA" id="ARBA00022679"/>
    </source>
</evidence>
<feature type="transmembrane region" description="Helical" evidence="7">
    <location>
        <begin position="16"/>
        <end position="37"/>
    </location>
</feature>
<dbReference type="InterPro" id="IPR050980">
    <property type="entry name" value="2C_sensor_his_kinase"/>
</dbReference>
<gene>
    <name evidence="9" type="primary">prsK</name>
    <name evidence="9" type="ORF">ENY07_00300</name>
</gene>
<comment type="catalytic activity">
    <reaction evidence="1">
        <text>ATP + protein L-histidine = ADP + protein N-phospho-L-histidine.</text>
        <dbReference type="EC" id="2.7.13.3"/>
    </reaction>
</comment>
<dbReference type="EMBL" id="DTQM01000003">
    <property type="protein sequence ID" value="HGC41658.1"/>
    <property type="molecule type" value="Genomic_DNA"/>
</dbReference>
<feature type="transmembrane region" description="Helical" evidence="7">
    <location>
        <begin position="164"/>
        <end position="184"/>
    </location>
</feature>
<keyword evidence="4" id="KW-0547">Nucleotide-binding</keyword>
<dbReference type="InterPro" id="IPR036890">
    <property type="entry name" value="HATPase_C_sf"/>
</dbReference>
<dbReference type="NCBIfam" id="TIGR02916">
    <property type="entry name" value="PEP_his_kin"/>
    <property type="match status" value="1"/>
</dbReference>
<dbReference type="EC" id="2.7.13.3" evidence="2"/>
<feature type="transmembrane region" description="Helical" evidence="7">
    <location>
        <begin position="263"/>
        <end position="284"/>
    </location>
</feature>
<dbReference type="GO" id="GO:0005886">
    <property type="term" value="C:plasma membrane"/>
    <property type="evidence" value="ECO:0007669"/>
    <property type="project" value="TreeGrafter"/>
</dbReference>
<feature type="transmembrane region" description="Helical" evidence="7">
    <location>
        <begin position="229"/>
        <end position="251"/>
    </location>
</feature>
<evidence type="ECO:0000313" key="9">
    <source>
        <dbReference type="EMBL" id="HGC41658.1"/>
    </source>
</evidence>
<dbReference type="PROSITE" id="PS50109">
    <property type="entry name" value="HIS_KIN"/>
    <property type="match status" value="1"/>
</dbReference>
<dbReference type="InterPro" id="IPR029016">
    <property type="entry name" value="GAF-like_dom_sf"/>
</dbReference>
<dbReference type="PANTHER" id="PTHR44936:SF10">
    <property type="entry name" value="SENSOR PROTEIN RSTB"/>
    <property type="match status" value="1"/>
</dbReference>
<feature type="transmembrane region" description="Helical" evidence="7">
    <location>
        <begin position="44"/>
        <end position="65"/>
    </location>
</feature>
<comment type="caution">
    <text evidence="9">The sequence shown here is derived from an EMBL/GenBank/DDBJ whole genome shotgun (WGS) entry which is preliminary data.</text>
</comment>
<evidence type="ECO:0000256" key="5">
    <source>
        <dbReference type="ARBA" id="ARBA00022777"/>
    </source>
</evidence>
<keyword evidence="5 9" id="KW-0418">Kinase</keyword>
<dbReference type="SUPFAM" id="SSF55781">
    <property type="entry name" value="GAF domain-like"/>
    <property type="match status" value="1"/>
</dbReference>
<feature type="transmembrane region" description="Helical" evidence="7">
    <location>
        <begin position="103"/>
        <end position="120"/>
    </location>
</feature>
<dbReference type="PANTHER" id="PTHR44936">
    <property type="entry name" value="SENSOR PROTEIN CREC"/>
    <property type="match status" value="1"/>
</dbReference>
<organism evidence="9">
    <name type="scientific">Acidicaldus sp</name>
    <dbReference type="NCBI Taxonomy" id="1872105"/>
    <lineage>
        <taxon>Bacteria</taxon>
        <taxon>Pseudomonadati</taxon>
        <taxon>Pseudomonadota</taxon>
        <taxon>Alphaproteobacteria</taxon>
        <taxon>Acetobacterales</taxon>
        <taxon>Acetobacteraceae</taxon>
        <taxon>Acidicaldus</taxon>
    </lineage>
</organism>
<dbReference type="PRINTS" id="PR00344">
    <property type="entry name" value="BCTRLSENSOR"/>
</dbReference>
<evidence type="ECO:0000256" key="6">
    <source>
        <dbReference type="ARBA" id="ARBA00022840"/>
    </source>
</evidence>
<accession>A0A8J4H7W6</accession>
<name>A0A8J4H7W6_9PROT</name>
<dbReference type="Gene3D" id="3.30.565.10">
    <property type="entry name" value="Histidine kinase-like ATPase, C-terminal domain"/>
    <property type="match status" value="1"/>
</dbReference>
<keyword evidence="6" id="KW-0067">ATP-binding</keyword>
<dbReference type="GO" id="GO:0005524">
    <property type="term" value="F:ATP binding"/>
    <property type="evidence" value="ECO:0007669"/>
    <property type="project" value="UniProtKB-KW"/>
</dbReference>
<proteinExistence type="predicted"/>
<dbReference type="AlphaFoldDB" id="A0A8J4H7W6"/>
<dbReference type="Pfam" id="PF02518">
    <property type="entry name" value="HATPase_c"/>
    <property type="match status" value="1"/>
</dbReference>
<dbReference type="InterPro" id="IPR014265">
    <property type="entry name" value="XrtA/PrsK"/>
</dbReference>
<evidence type="ECO:0000259" key="8">
    <source>
        <dbReference type="PROSITE" id="PS50109"/>
    </source>
</evidence>
<feature type="transmembrane region" description="Helical" evidence="7">
    <location>
        <begin position="132"/>
        <end position="152"/>
    </location>
</feature>
<dbReference type="SMART" id="SM00387">
    <property type="entry name" value="HATPase_c"/>
    <property type="match status" value="1"/>
</dbReference>
<dbReference type="GO" id="GO:0000155">
    <property type="term" value="F:phosphorelay sensor kinase activity"/>
    <property type="evidence" value="ECO:0007669"/>
    <property type="project" value="TreeGrafter"/>
</dbReference>
<evidence type="ECO:0000256" key="1">
    <source>
        <dbReference type="ARBA" id="ARBA00000085"/>
    </source>
</evidence>
<evidence type="ECO:0000256" key="2">
    <source>
        <dbReference type="ARBA" id="ARBA00012438"/>
    </source>
</evidence>
<dbReference type="InterPro" id="IPR004358">
    <property type="entry name" value="Sig_transdc_His_kin-like_C"/>
</dbReference>
<protein>
    <recommendedName>
        <fullName evidence="2">histidine kinase</fullName>
        <ecNumber evidence="2">2.7.13.3</ecNumber>
    </recommendedName>
</protein>
<keyword evidence="7" id="KW-1133">Transmembrane helix</keyword>
<dbReference type="SUPFAM" id="SSF55874">
    <property type="entry name" value="ATPase domain of HSP90 chaperone/DNA topoisomerase II/histidine kinase"/>
    <property type="match status" value="1"/>
</dbReference>
<evidence type="ECO:0000256" key="7">
    <source>
        <dbReference type="SAM" id="Phobius"/>
    </source>
</evidence>
<keyword evidence="7" id="KW-0812">Transmembrane</keyword>
<sequence>MPRLERRTCEVINTLAPFYAGAALAYLLLAFFVLLRLRARRGGLVLAVACLVTAAWAGAVALAPLAPLSGLAGRLELARGAVWYGFGLLLLPPPNVGLRPLRRALTGLGLIVALTAVLAFSEPLAADGSISLGAVGIDARLGLAVANLLLIENLYRNTRPERRWHINLLCIALGGLFVYDLLFYADAVLFRRLSMVLFTGRAIVNIGVVPLIAVAALRNRRRGIDLQISRSVVFHTTTLIASGVFLLGLAATGEVFRRFGANWGALAEISLISGGIVTIAVLLSSGSMRSRIRRVFVDHFFTSRYDYRREWMRCIAALSAPDPSALLHERVIRAVAEVVDSPGGVLFLREANESGFHWAGSLNLPASEAMLTSDHPLLKAFGAEARVVVADATPWIEGFPALWLAVPLAHVGRLIGLILLPPPRAPFRLDHEVFALLRTIGQQVAVFIVEQRATQSLVETRHLREYGQRFAFVAHDIKNVASQLTLLLANAEHHLANPDFQRDMLATVRAATQKITALLARLTAPEAEAPESAIRPAERIAAILATLAQSRGARINFSDSSANGLVAMKLAAFDAVLTHLLDNAIDAEASAGREGHVGLALRAEGGRIIIDISDRGPGMTPEFIRDELFRPFRSSKREGFGIGVFQARALLQEAGGELTVTSQPGFGTTMRISLPLIRVPSHSVLQAVG</sequence>
<dbReference type="InterPro" id="IPR003594">
    <property type="entry name" value="HATPase_dom"/>
</dbReference>
<feature type="domain" description="Histidine kinase" evidence="8">
    <location>
        <begin position="472"/>
        <end position="678"/>
    </location>
</feature>